<dbReference type="STRING" id="166423.A0A0M9A4H9"/>
<keyword evidence="1" id="KW-0240">DNA-directed RNA polymerase</keyword>
<keyword evidence="2" id="KW-1185">Reference proteome</keyword>
<sequence>MAGVLFEDIFNVKDIDPEGKKFDRGRWDAIRRQLAAWWLLKGWDGRVVTGLPGGRRVKDEGAGWQSVLRPVDAATMPAAAAAAAAAATSTEQHRIRRCEGGFHIIDLPHHCLVTIFIDKVRVG</sequence>
<keyword evidence="1" id="KW-0804">Transcription</keyword>
<dbReference type="AlphaFoldDB" id="A0A0M9A4H9"/>
<proteinExistence type="predicted"/>
<evidence type="ECO:0000313" key="1">
    <source>
        <dbReference type="EMBL" id="KOX77065.1"/>
    </source>
</evidence>
<evidence type="ECO:0000313" key="2">
    <source>
        <dbReference type="Proteomes" id="UP000053105"/>
    </source>
</evidence>
<organism evidence="1 2">
    <name type="scientific">Melipona quadrifasciata</name>
    <dbReference type="NCBI Taxonomy" id="166423"/>
    <lineage>
        <taxon>Eukaryota</taxon>
        <taxon>Metazoa</taxon>
        <taxon>Ecdysozoa</taxon>
        <taxon>Arthropoda</taxon>
        <taxon>Hexapoda</taxon>
        <taxon>Insecta</taxon>
        <taxon>Pterygota</taxon>
        <taxon>Neoptera</taxon>
        <taxon>Endopterygota</taxon>
        <taxon>Hymenoptera</taxon>
        <taxon>Apocrita</taxon>
        <taxon>Aculeata</taxon>
        <taxon>Apoidea</taxon>
        <taxon>Anthophila</taxon>
        <taxon>Apidae</taxon>
        <taxon>Melipona</taxon>
    </lineage>
</organism>
<dbReference type="OrthoDB" id="10249565at2759"/>
<reference evidence="1 2" key="1">
    <citation type="submission" date="2015-07" db="EMBL/GenBank/DDBJ databases">
        <title>The genome of Melipona quadrifasciata.</title>
        <authorList>
            <person name="Pan H."/>
            <person name="Kapheim K."/>
        </authorList>
    </citation>
    <scope>NUCLEOTIDE SEQUENCE [LARGE SCALE GENOMIC DNA]</scope>
    <source>
        <strain evidence="1">0111107301</strain>
        <tissue evidence="1">Whole body</tissue>
    </source>
</reference>
<accession>A0A0M9A4H9</accession>
<dbReference type="GO" id="GO:0000428">
    <property type="term" value="C:DNA-directed RNA polymerase complex"/>
    <property type="evidence" value="ECO:0007669"/>
    <property type="project" value="UniProtKB-KW"/>
</dbReference>
<gene>
    <name evidence="1" type="ORF">WN51_10459</name>
</gene>
<name>A0A0M9A4H9_9HYME</name>
<dbReference type="Proteomes" id="UP000053105">
    <property type="component" value="Unassembled WGS sequence"/>
</dbReference>
<dbReference type="EMBL" id="KQ435736">
    <property type="protein sequence ID" value="KOX77065.1"/>
    <property type="molecule type" value="Genomic_DNA"/>
</dbReference>
<protein>
    <submittedName>
        <fullName evidence="1">DNA-directed RNA polymerases I, II, and III subunit RPABC3</fullName>
    </submittedName>
</protein>